<dbReference type="InterPro" id="IPR036034">
    <property type="entry name" value="PDZ_sf"/>
</dbReference>
<gene>
    <name evidence="2" type="ORF">QNM18_13640</name>
</gene>
<dbReference type="SUPFAM" id="SSF52096">
    <property type="entry name" value="ClpP/crotonase"/>
    <property type="match status" value="1"/>
</dbReference>
<evidence type="ECO:0000313" key="2">
    <source>
        <dbReference type="EMBL" id="MDK2596098.1"/>
    </source>
</evidence>
<dbReference type="InterPro" id="IPR029045">
    <property type="entry name" value="ClpP/crotonase-like_dom_sf"/>
</dbReference>
<dbReference type="RefSeq" id="WP_284137545.1">
    <property type="nucleotide sequence ID" value="NZ_JASJUT010000005.1"/>
</dbReference>
<dbReference type="Proteomes" id="UP001231915">
    <property type="component" value="Unassembled WGS sequence"/>
</dbReference>
<dbReference type="Gene3D" id="3.90.226.10">
    <property type="entry name" value="2-enoyl-CoA Hydratase, Chain A, domain 1"/>
    <property type="match status" value="1"/>
</dbReference>
<dbReference type="EMBL" id="JASJUT010000005">
    <property type="protein sequence ID" value="MDK2596098.1"/>
    <property type="molecule type" value="Genomic_DNA"/>
</dbReference>
<comment type="caution">
    <text evidence="2">The sequence shown here is derived from an EMBL/GenBank/DDBJ whole genome shotgun (WGS) entry which is preliminary data.</text>
</comment>
<feature type="signal peptide" evidence="1">
    <location>
        <begin position="1"/>
        <end position="24"/>
    </location>
</feature>
<protein>
    <submittedName>
        <fullName evidence="2">S41 family peptidase</fullName>
    </submittedName>
</protein>
<evidence type="ECO:0000313" key="3">
    <source>
        <dbReference type="Proteomes" id="UP001231915"/>
    </source>
</evidence>
<dbReference type="Gene3D" id="2.30.42.10">
    <property type="match status" value="1"/>
</dbReference>
<sequence length="594" mass="67273">MKLRQKISVIYVGILLTMTNTSHASDNAGSAVQTEFTDKAKYQAALPDIIEFSEFVHRVRYFYPSEVVSDTQWDYFLEHVISDMVKQPATARMQYAMLELKKVAPYIEVDKGKLPVLDKQGAARTWYNGAARWFYVYERTLLSDKPEELKSSMLTAKSDFYSDIYDSQAVYWPLYLSEQDSLAGKAFKEQKRNLSLHQPAMCMAALSSIWGEIYHFWPYFEQVDVNWQDSHSVLLQACIDEPGNFETTARRELSKLQDNHLYFGLPEEYSAYGQYSLPIRLQQIENKAILTHKTDYLSQQIDIGDELLAIDDVPVAELVNEMLGTRLRSKHFERSIAIAQLAYTYQSPDLYKLTFKKPSGEIITTTTATIHNKVIDRFYNNQTQPPLIKELGDGVVALRLYDIKEQAHYDAAKERLKTAQAIVLDMRGYPKNFALIRSLLGYFTDAKATIGPFKQFVQRLPNQADPHTLSFDLGVPLNEKLYDVPTVAISQTYNQSSGEHFLMIAQNMDIPIVGEVTAGINGDIMFGTVFSGQANGGVTYIYTASRSDQVDGSKLIGVGIQPDYLVPATQASIVESRDVQMEKATQLVRQALAR</sequence>
<accession>A0ABT7EM53</accession>
<keyword evidence="1" id="KW-0732">Signal</keyword>
<name>A0ABT7EM53_9GAMM</name>
<organism evidence="2 3">
    <name type="scientific">Pseudoalteromonas obscura</name>
    <dbReference type="NCBI Taxonomy" id="3048491"/>
    <lineage>
        <taxon>Bacteria</taxon>
        <taxon>Pseudomonadati</taxon>
        <taxon>Pseudomonadota</taxon>
        <taxon>Gammaproteobacteria</taxon>
        <taxon>Alteromonadales</taxon>
        <taxon>Pseudoalteromonadaceae</taxon>
        <taxon>Pseudoalteromonas</taxon>
    </lineage>
</organism>
<evidence type="ECO:0000256" key="1">
    <source>
        <dbReference type="SAM" id="SignalP"/>
    </source>
</evidence>
<feature type="chain" id="PRO_5046744139" evidence="1">
    <location>
        <begin position="25"/>
        <end position="594"/>
    </location>
</feature>
<reference evidence="2 3" key="1">
    <citation type="submission" date="2023-05" db="EMBL/GenBank/DDBJ databases">
        <title>Pseudoalteromonas ardens sp. nov., Pseudoalteromonas obscura sp. nov., and Pseudoalteromonas umbrosa sp. nov., isolated from the coral Montipora capitata.</title>
        <authorList>
            <person name="Thomas E.M."/>
            <person name="Smith E.M."/>
            <person name="Papke E."/>
            <person name="Shlafstein M.D."/>
            <person name="Oline D.K."/>
            <person name="Videau P."/>
            <person name="Saw J.H."/>
            <person name="Strangman W.K."/>
            <person name="Ushijima B."/>
        </authorList>
    </citation>
    <scope>NUCLEOTIDE SEQUENCE [LARGE SCALE GENOMIC DNA]</scope>
    <source>
        <strain evidence="2 3">P94</strain>
    </source>
</reference>
<proteinExistence type="predicted"/>
<keyword evidence="3" id="KW-1185">Reference proteome</keyword>